<dbReference type="AlphaFoldDB" id="A0A1H0LC67"/>
<evidence type="ECO:0000256" key="3">
    <source>
        <dbReference type="ARBA" id="ARBA00022630"/>
    </source>
</evidence>
<feature type="domain" description="Acyl-CoA dehydrogenase/oxidase N-terminal" evidence="7">
    <location>
        <begin position="10"/>
        <end position="100"/>
    </location>
</feature>
<dbReference type="Proteomes" id="UP000198741">
    <property type="component" value="Chromosome I"/>
</dbReference>
<dbReference type="OrthoDB" id="7328575at2"/>
<keyword evidence="3" id="KW-0285">Flavoprotein</keyword>
<dbReference type="Pfam" id="PF00441">
    <property type="entry name" value="Acyl-CoA_dh_1"/>
    <property type="match status" value="1"/>
</dbReference>
<dbReference type="InterPro" id="IPR009075">
    <property type="entry name" value="AcylCo_DH/oxidase_C"/>
</dbReference>
<dbReference type="RefSeq" id="WP_090475498.1">
    <property type="nucleotide sequence ID" value="NZ_LT629710.1"/>
</dbReference>
<accession>A0A1H0LC67</accession>
<name>A0A1H0LC67_9ACTN</name>
<dbReference type="GO" id="GO:0003995">
    <property type="term" value="F:acyl-CoA dehydrogenase activity"/>
    <property type="evidence" value="ECO:0007669"/>
    <property type="project" value="TreeGrafter"/>
</dbReference>
<proteinExistence type="inferred from homology"/>
<evidence type="ECO:0000256" key="1">
    <source>
        <dbReference type="ARBA" id="ARBA00001974"/>
    </source>
</evidence>
<dbReference type="STRING" id="1090615.SAMN04515671_1604"/>
<dbReference type="SUPFAM" id="SSF56645">
    <property type="entry name" value="Acyl-CoA dehydrogenase NM domain-like"/>
    <property type="match status" value="1"/>
</dbReference>
<dbReference type="InterPro" id="IPR009100">
    <property type="entry name" value="AcylCoA_DH/oxidase_NM_dom_sf"/>
</dbReference>
<gene>
    <name evidence="8" type="ORF">SAMN04515671_1604</name>
</gene>
<dbReference type="InterPro" id="IPR013786">
    <property type="entry name" value="AcylCoA_DH/ox_N"/>
</dbReference>
<evidence type="ECO:0000259" key="7">
    <source>
        <dbReference type="Pfam" id="PF02771"/>
    </source>
</evidence>
<comment type="similarity">
    <text evidence="2">Belongs to the acyl-CoA dehydrogenase family.</text>
</comment>
<evidence type="ECO:0000259" key="6">
    <source>
        <dbReference type="Pfam" id="PF00441"/>
    </source>
</evidence>
<comment type="cofactor">
    <cofactor evidence="1">
        <name>FAD</name>
        <dbReference type="ChEBI" id="CHEBI:57692"/>
    </cofactor>
</comment>
<dbReference type="InterPro" id="IPR037069">
    <property type="entry name" value="AcylCoA_DH/ox_N_sf"/>
</dbReference>
<dbReference type="Gene3D" id="1.20.140.10">
    <property type="entry name" value="Butyryl-CoA Dehydrogenase, subunit A, domain 3"/>
    <property type="match status" value="1"/>
</dbReference>
<dbReference type="Gene3D" id="1.10.540.10">
    <property type="entry name" value="Acyl-CoA dehydrogenase/oxidase, N-terminal domain"/>
    <property type="match status" value="1"/>
</dbReference>
<feature type="domain" description="Acyl-CoA dehydrogenase/oxidase C-terminal" evidence="6">
    <location>
        <begin position="199"/>
        <end position="318"/>
    </location>
</feature>
<dbReference type="SUPFAM" id="SSF47203">
    <property type="entry name" value="Acyl-CoA dehydrogenase C-terminal domain-like"/>
    <property type="match status" value="1"/>
</dbReference>
<dbReference type="EMBL" id="LT629710">
    <property type="protein sequence ID" value="SDO65581.1"/>
    <property type="molecule type" value="Genomic_DNA"/>
</dbReference>
<evidence type="ECO:0000256" key="4">
    <source>
        <dbReference type="ARBA" id="ARBA00022827"/>
    </source>
</evidence>
<evidence type="ECO:0000313" key="9">
    <source>
        <dbReference type="Proteomes" id="UP000198741"/>
    </source>
</evidence>
<dbReference type="Pfam" id="PF02771">
    <property type="entry name" value="Acyl-CoA_dh_N"/>
    <property type="match status" value="1"/>
</dbReference>
<protein>
    <submittedName>
        <fullName evidence="8">Acyl-CoA dehydrogenase</fullName>
    </submittedName>
</protein>
<dbReference type="PANTHER" id="PTHR43884:SF20">
    <property type="entry name" value="ACYL-COA DEHYDROGENASE FADE28"/>
    <property type="match status" value="1"/>
</dbReference>
<organism evidence="8 9">
    <name type="scientific">Nakamurella panacisegetis</name>
    <dbReference type="NCBI Taxonomy" id="1090615"/>
    <lineage>
        <taxon>Bacteria</taxon>
        <taxon>Bacillati</taxon>
        <taxon>Actinomycetota</taxon>
        <taxon>Actinomycetes</taxon>
        <taxon>Nakamurellales</taxon>
        <taxon>Nakamurellaceae</taxon>
        <taxon>Nakamurella</taxon>
    </lineage>
</organism>
<dbReference type="PANTHER" id="PTHR43884">
    <property type="entry name" value="ACYL-COA DEHYDROGENASE"/>
    <property type="match status" value="1"/>
</dbReference>
<evidence type="ECO:0000256" key="2">
    <source>
        <dbReference type="ARBA" id="ARBA00009347"/>
    </source>
</evidence>
<reference evidence="8 9" key="1">
    <citation type="submission" date="2016-10" db="EMBL/GenBank/DDBJ databases">
        <authorList>
            <person name="de Groot N.N."/>
        </authorList>
    </citation>
    <scope>NUCLEOTIDE SEQUENCE [LARGE SCALE GENOMIC DNA]</scope>
    <source>
        <strain evidence="9">P4-7,KCTC 19426,CECT 7604</strain>
    </source>
</reference>
<dbReference type="InterPro" id="IPR036250">
    <property type="entry name" value="AcylCo_DH-like_C"/>
</dbReference>
<evidence type="ECO:0000313" key="8">
    <source>
        <dbReference type="EMBL" id="SDO65581.1"/>
    </source>
</evidence>
<keyword evidence="5" id="KW-0560">Oxidoreductase</keyword>
<keyword evidence="4" id="KW-0274">FAD</keyword>
<keyword evidence="9" id="KW-1185">Reference proteome</keyword>
<sequence>MYTAETSFDEDLLDAVIQFFADQCPPAVVAQAESGGVPRPLWSDALALGFPMVGIDEAAGGSGGTVLDTVAVLRGAARSAAPLPLLEHSLAAWLLARSGGELPAETCATVAVGDSVEVTGGTLRGRIADVAFAVDADVLVVLLPETGQVALVQDFADGLIPGRDIAGMDRDLVSLTGAESVLLLSCPVTTEELALRAALLRAAQLSGVLQAVAELTLRFAVQREQFGAPIATFQAVQAHLVLLAQAEATVGLAVERAAIASLERPAAFEIRSAKLLANEFAREAARAAHQVHGAIGMTREYPLHLFTRRLHAWRTVDGHGPDLERSLADMAGRAPLLRGILDDSDWQATR</sequence>
<evidence type="ECO:0000256" key="5">
    <source>
        <dbReference type="ARBA" id="ARBA00023002"/>
    </source>
</evidence>
<dbReference type="GO" id="GO:0050660">
    <property type="term" value="F:flavin adenine dinucleotide binding"/>
    <property type="evidence" value="ECO:0007669"/>
    <property type="project" value="InterPro"/>
</dbReference>